<evidence type="ECO:0000259" key="9">
    <source>
        <dbReference type="Pfam" id="PF23559"/>
    </source>
</evidence>
<evidence type="ECO:0000256" key="3">
    <source>
        <dbReference type="ARBA" id="ARBA00022737"/>
    </source>
</evidence>
<evidence type="ECO:0000256" key="2">
    <source>
        <dbReference type="ARBA" id="ARBA00022614"/>
    </source>
</evidence>
<gene>
    <name evidence="11" type="ORF">F511_26650</name>
</gene>
<dbReference type="GO" id="GO:0051607">
    <property type="term" value="P:defense response to virus"/>
    <property type="evidence" value="ECO:0007669"/>
    <property type="project" value="UniProtKB-ARBA"/>
</dbReference>
<keyword evidence="6" id="KW-0067">ATP-binding</keyword>
<dbReference type="PANTHER" id="PTHR23155">
    <property type="entry name" value="DISEASE RESISTANCE PROTEIN RP"/>
    <property type="match status" value="1"/>
</dbReference>
<dbReference type="InterPro" id="IPR038005">
    <property type="entry name" value="RX-like_CC"/>
</dbReference>
<dbReference type="InterPro" id="IPR041118">
    <property type="entry name" value="Rx_N"/>
</dbReference>
<dbReference type="Gene3D" id="3.40.50.300">
    <property type="entry name" value="P-loop containing nucleotide triphosphate hydrolases"/>
    <property type="match status" value="1"/>
</dbReference>
<dbReference type="SUPFAM" id="SSF52540">
    <property type="entry name" value="P-loop containing nucleoside triphosphate hydrolases"/>
    <property type="match status" value="1"/>
</dbReference>
<evidence type="ECO:0000256" key="6">
    <source>
        <dbReference type="ARBA" id="ARBA00022840"/>
    </source>
</evidence>
<evidence type="ECO:0000256" key="1">
    <source>
        <dbReference type="ARBA" id="ARBA00008894"/>
    </source>
</evidence>
<dbReference type="InterPro" id="IPR042197">
    <property type="entry name" value="Apaf_helical"/>
</dbReference>
<dbReference type="InterPro" id="IPR058922">
    <property type="entry name" value="WHD_DRP"/>
</dbReference>
<organism evidence="11 12">
    <name type="scientific">Dorcoceras hygrometricum</name>
    <dbReference type="NCBI Taxonomy" id="472368"/>
    <lineage>
        <taxon>Eukaryota</taxon>
        <taxon>Viridiplantae</taxon>
        <taxon>Streptophyta</taxon>
        <taxon>Embryophyta</taxon>
        <taxon>Tracheophyta</taxon>
        <taxon>Spermatophyta</taxon>
        <taxon>Magnoliopsida</taxon>
        <taxon>eudicotyledons</taxon>
        <taxon>Gunneridae</taxon>
        <taxon>Pentapetalae</taxon>
        <taxon>asterids</taxon>
        <taxon>lamiids</taxon>
        <taxon>Lamiales</taxon>
        <taxon>Gesneriaceae</taxon>
        <taxon>Didymocarpoideae</taxon>
        <taxon>Trichosporeae</taxon>
        <taxon>Loxocarpinae</taxon>
        <taxon>Dorcoceras</taxon>
    </lineage>
</organism>
<dbReference type="EMBL" id="KQ993820">
    <property type="protein sequence ID" value="KZV48734.1"/>
    <property type="molecule type" value="Genomic_DNA"/>
</dbReference>
<evidence type="ECO:0000259" key="10">
    <source>
        <dbReference type="Pfam" id="PF23598"/>
    </source>
</evidence>
<feature type="domain" description="Disease resistance N-terminal" evidence="8">
    <location>
        <begin position="5"/>
        <end position="86"/>
    </location>
</feature>
<dbReference type="Gene3D" id="1.10.10.10">
    <property type="entry name" value="Winged helix-like DNA-binding domain superfamily/Winged helix DNA-binding domain"/>
    <property type="match status" value="1"/>
</dbReference>
<dbReference type="InterPro" id="IPR044974">
    <property type="entry name" value="Disease_R_plants"/>
</dbReference>
<dbReference type="Pfam" id="PF00931">
    <property type="entry name" value="NB-ARC"/>
    <property type="match status" value="1"/>
</dbReference>
<dbReference type="Gene3D" id="1.10.8.430">
    <property type="entry name" value="Helical domain of apoptotic protease-activating factors"/>
    <property type="match status" value="1"/>
</dbReference>
<comment type="similarity">
    <text evidence="1">Belongs to the disease resistance NB-LRR family.</text>
</comment>
<keyword evidence="12" id="KW-1185">Reference proteome</keyword>
<name>A0A2Z7CVM0_9LAMI</name>
<dbReference type="InterPro" id="IPR027417">
    <property type="entry name" value="P-loop_NTPase"/>
</dbReference>
<feature type="domain" description="Disease resistance protein winged helix" evidence="9">
    <location>
        <begin position="431"/>
        <end position="501"/>
    </location>
</feature>
<dbReference type="FunFam" id="3.40.50.300:FF:001091">
    <property type="entry name" value="Probable disease resistance protein At1g61300"/>
    <property type="match status" value="1"/>
</dbReference>
<reference evidence="11 12" key="1">
    <citation type="journal article" date="2015" name="Proc. Natl. Acad. Sci. U.S.A.">
        <title>The resurrection genome of Boea hygrometrica: A blueprint for survival of dehydration.</title>
        <authorList>
            <person name="Xiao L."/>
            <person name="Yang G."/>
            <person name="Zhang L."/>
            <person name="Yang X."/>
            <person name="Zhao S."/>
            <person name="Ji Z."/>
            <person name="Zhou Q."/>
            <person name="Hu M."/>
            <person name="Wang Y."/>
            <person name="Chen M."/>
            <person name="Xu Y."/>
            <person name="Jin H."/>
            <person name="Xiao X."/>
            <person name="Hu G."/>
            <person name="Bao F."/>
            <person name="Hu Y."/>
            <person name="Wan P."/>
            <person name="Li L."/>
            <person name="Deng X."/>
            <person name="Kuang T."/>
            <person name="Xiang C."/>
            <person name="Zhu J.K."/>
            <person name="Oliver M.J."/>
            <person name="He Y."/>
        </authorList>
    </citation>
    <scope>NUCLEOTIDE SEQUENCE [LARGE SCALE GENOMIC DNA]</scope>
    <source>
        <strain evidence="12">cv. XS01</strain>
    </source>
</reference>
<proteinExistence type="inferred from homology"/>
<accession>A0A2Z7CVM0</accession>
<dbReference type="Gene3D" id="3.80.10.10">
    <property type="entry name" value="Ribonuclease Inhibitor"/>
    <property type="match status" value="1"/>
</dbReference>
<feature type="domain" description="NB-ARC" evidence="7">
    <location>
        <begin position="173"/>
        <end position="345"/>
    </location>
</feature>
<dbReference type="PANTHER" id="PTHR23155:SF1205">
    <property type="entry name" value="DISEASE RESISTANCE PROTEIN RPM1"/>
    <property type="match status" value="1"/>
</dbReference>
<feature type="domain" description="Disease resistance R13L4/SHOC-2-like LRR" evidence="10">
    <location>
        <begin position="563"/>
        <end position="851"/>
    </location>
</feature>
<keyword evidence="5" id="KW-0611">Plant defense</keyword>
<sequence length="938" mass="107472">MAECLTFVLHKLTDLLEETVNSVRGARRDVEYVRDELERVIPFLRNYDSAGSADPELDVWVKQVRVLAYDIEDIIDNFMYQIHDSQDGFPGILISFVKKLKTRYQIALEIQEIKMRMKDVAEGRQRYGYLMSVPNRGLSMSDSGGRGSSSSGIDRRGDALLLDEGELVGIDGRKNAVISRVLEGGLRLQVVSVVGVGGSGKTTLVKKVFDDCAGRKNFHNHAWITVSESFKMEELLKDTIQQLYEQVKQPVPLELGTMASSRLKGMIKDFLRHRKFLLVFDDVWSAEAWEGIKHVLPDENQGSRVIITTRSRDTVENYSYLFEMDPLSEEDSWILFCQKVFMGDSCPEHLVDICKNILRRCRGLPLAIVAISGVLSTKKVTDIDQWKILMSGIGSELEGNNRLASLKEILLLSFKHLPDYLKPCFMYLSKFPEDHLIEHNTLVRLWIAEGLVKQKERRTLEEVAQGYLNELINRSLIHPMVTNDDGSVKASCIHDLYRELIVQKSSEQNLMTLSSSENILWPKRVRRFSVHGKFHNNGVERYGSRLCSLQSFGVADSVSMSRILQLVENCKMLKVLDLRGVPLETFPEMISRLFLLKYLCLRSSRIKRLPGLIKNLRKLEVLDLKGTQITKLPTGILKLQHLRQLLVYHHVRGSYMPYNYVNAFKALKGIGRLKSLQKLGFIEACQGGRVLKEIASMTELRRISLTELRAIDNPVLCSVIENLGKITSLGLRVVEGEILDLQHVSSPPPFLQRLYLNGRMQQFPHWIQPLTSLVKIYLRWSRLRDDPLQYLQDLPILAHIEFLEAYTGQVLCFKAGKFQKLKLLGLDKLEALTSVIFEEGASPLLEKLIIQRCNLLESIPSGIELLKNMKVLEFFDIPAEFIMSGDEHWKVKHIPKVYLTYWRDGSWEVCPLEWLAQNGKSWEDRATIVRTQEQRNWL</sequence>
<dbReference type="InterPro" id="IPR055414">
    <property type="entry name" value="LRR_R13L4/SHOC2-like"/>
</dbReference>
<evidence type="ECO:0000313" key="12">
    <source>
        <dbReference type="Proteomes" id="UP000250235"/>
    </source>
</evidence>
<keyword evidence="4" id="KW-0547">Nucleotide-binding</keyword>
<dbReference type="Gene3D" id="1.20.5.4130">
    <property type="match status" value="1"/>
</dbReference>
<keyword evidence="2" id="KW-0433">Leucine-rich repeat</keyword>
<dbReference type="AlphaFoldDB" id="A0A2Z7CVM0"/>
<dbReference type="InterPro" id="IPR036388">
    <property type="entry name" value="WH-like_DNA-bd_sf"/>
</dbReference>
<dbReference type="Pfam" id="PF23559">
    <property type="entry name" value="WHD_DRP"/>
    <property type="match status" value="1"/>
</dbReference>
<dbReference type="GO" id="GO:0043531">
    <property type="term" value="F:ADP binding"/>
    <property type="evidence" value="ECO:0007669"/>
    <property type="project" value="InterPro"/>
</dbReference>
<dbReference type="CDD" id="cd14798">
    <property type="entry name" value="RX-CC_like"/>
    <property type="match status" value="1"/>
</dbReference>
<protein>
    <recommendedName>
        <fullName evidence="13">Disease resistance protein RPM1-like</fullName>
    </recommendedName>
</protein>
<evidence type="ECO:0000259" key="8">
    <source>
        <dbReference type="Pfam" id="PF18052"/>
    </source>
</evidence>
<dbReference type="OrthoDB" id="690341at2759"/>
<dbReference type="GO" id="GO:0098542">
    <property type="term" value="P:defense response to other organism"/>
    <property type="evidence" value="ECO:0007669"/>
    <property type="project" value="TreeGrafter"/>
</dbReference>
<dbReference type="GO" id="GO:0005524">
    <property type="term" value="F:ATP binding"/>
    <property type="evidence" value="ECO:0007669"/>
    <property type="project" value="UniProtKB-KW"/>
</dbReference>
<keyword evidence="3" id="KW-0677">Repeat</keyword>
<dbReference type="FunFam" id="1.10.10.10:FF:000322">
    <property type="entry name" value="Probable disease resistance protein At1g63360"/>
    <property type="match status" value="1"/>
</dbReference>
<evidence type="ECO:0000256" key="4">
    <source>
        <dbReference type="ARBA" id="ARBA00022741"/>
    </source>
</evidence>
<dbReference type="InterPro" id="IPR032675">
    <property type="entry name" value="LRR_dom_sf"/>
</dbReference>
<evidence type="ECO:0000313" key="11">
    <source>
        <dbReference type="EMBL" id="KZV48734.1"/>
    </source>
</evidence>
<evidence type="ECO:0000256" key="5">
    <source>
        <dbReference type="ARBA" id="ARBA00022821"/>
    </source>
</evidence>
<evidence type="ECO:0008006" key="13">
    <source>
        <dbReference type="Google" id="ProtNLM"/>
    </source>
</evidence>
<dbReference type="SUPFAM" id="SSF52058">
    <property type="entry name" value="L domain-like"/>
    <property type="match status" value="1"/>
</dbReference>
<dbReference type="Pfam" id="PF18052">
    <property type="entry name" value="Rx_N"/>
    <property type="match status" value="1"/>
</dbReference>
<dbReference type="InterPro" id="IPR002182">
    <property type="entry name" value="NB-ARC"/>
</dbReference>
<dbReference type="Proteomes" id="UP000250235">
    <property type="component" value="Unassembled WGS sequence"/>
</dbReference>
<evidence type="ECO:0000259" key="7">
    <source>
        <dbReference type="Pfam" id="PF00931"/>
    </source>
</evidence>
<dbReference type="Pfam" id="PF23598">
    <property type="entry name" value="LRR_14"/>
    <property type="match status" value="1"/>
</dbReference>
<dbReference type="PRINTS" id="PR00364">
    <property type="entry name" value="DISEASERSIST"/>
</dbReference>